<comment type="similarity">
    <text evidence="2 8">Belongs to the major facilitator superfamily. Bcr/CmlA family.</text>
</comment>
<dbReference type="PRINTS" id="PR01036">
    <property type="entry name" value="TCRTETB"/>
</dbReference>
<feature type="transmembrane region" description="Helical" evidence="8">
    <location>
        <begin position="133"/>
        <end position="155"/>
    </location>
</feature>
<organism evidence="10 11">
    <name type="scientific">Scandinavium hiltneri</name>
    <dbReference type="NCBI Taxonomy" id="2926519"/>
    <lineage>
        <taxon>Bacteria</taxon>
        <taxon>Pseudomonadati</taxon>
        <taxon>Pseudomonadota</taxon>
        <taxon>Gammaproteobacteria</taxon>
        <taxon>Enterobacterales</taxon>
        <taxon>Enterobacteriaceae</taxon>
        <taxon>Scandinavium</taxon>
    </lineage>
</organism>
<dbReference type="InterPro" id="IPR020846">
    <property type="entry name" value="MFS_dom"/>
</dbReference>
<evidence type="ECO:0000313" key="10">
    <source>
        <dbReference type="EMBL" id="MCS2161839.1"/>
    </source>
</evidence>
<feature type="transmembrane region" description="Helical" evidence="8">
    <location>
        <begin position="211"/>
        <end position="235"/>
    </location>
</feature>
<dbReference type="SUPFAM" id="SSF103473">
    <property type="entry name" value="MFS general substrate transporter"/>
    <property type="match status" value="1"/>
</dbReference>
<dbReference type="InterPro" id="IPR011701">
    <property type="entry name" value="MFS"/>
</dbReference>
<dbReference type="Gene3D" id="1.20.1720.10">
    <property type="entry name" value="Multidrug resistance protein D"/>
    <property type="match status" value="1"/>
</dbReference>
<feature type="transmembrane region" description="Helical" evidence="8">
    <location>
        <begin position="161"/>
        <end position="180"/>
    </location>
</feature>
<comment type="caution">
    <text evidence="8">Lacks conserved residue(s) required for the propagation of feature annotation.</text>
</comment>
<dbReference type="NCBIfam" id="TIGR00710">
    <property type="entry name" value="efflux_Bcr_CflA"/>
    <property type="match status" value="1"/>
</dbReference>
<keyword evidence="11" id="KW-1185">Reference proteome</keyword>
<protein>
    <recommendedName>
        <fullName evidence="8">Bcr/CflA family efflux transporter</fullName>
    </recommendedName>
</protein>
<evidence type="ECO:0000256" key="8">
    <source>
        <dbReference type="RuleBase" id="RU365088"/>
    </source>
</evidence>
<feature type="domain" description="Major facilitator superfamily (MFS) profile" evidence="9">
    <location>
        <begin position="9"/>
        <end position="388"/>
    </location>
</feature>
<comment type="caution">
    <text evidence="10">The sequence shown here is derived from an EMBL/GenBank/DDBJ whole genome shotgun (WGS) entry which is preliminary data.</text>
</comment>
<dbReference type="InterPro" id="IPR004812">
    <property type="entry name" value="Efflux_drug-R_Bcr/CmlA"/>
</dbReference>
<dbReference type="RefSeq" id="WP_258988441.1">
    <property type="nucleotide sequence ID" value="NZ_JALIGE010000073.1"/>
</dbReference>
<proteinExistence type="inferred from homology"/>
<reference evidence="10 11" key="1">
    <citation type="submission" date="2022-04" db="EMBL/GenBank/DDBJ databases">
        <title>Proposal of a three novel species of Scandinavium, Scandinavium hiltneri, Scandinavium manionii, Scandinavium tedordense.</title>
        <authorList>
            <person name="Maddock D.W."/>
            <person name="Brady C.L."/>
            <person name="Denman S."/>
            <person name="Arnold D."/>
        </authorList>
    </citation>
    <scope>NUCLEOTIDE SEQUENCE [LARGE SCALE GENOMIC DNA]</scope>
    <source>
        <strain evidence="10 11">H11S7</strain>
    </source>
</reference>
<evidence type="ECO:0000256" key="5">
    <source>
        <dbReference type="ARBA" id="ARBA00022692"/>
    </source>
</evidence>
<evidence type="ECO:0000256" key="1">
    <source>
        <dbReference type="ARBA" id="ARBA00004651"/>
    </source>
</evidence>
<feature type="transmembrane region" description="Helical" evidence="8">
    <location>
        <begin position="340"/>
        <end position="357"/>
    </location>
</feature>
<feature type="transmembrane region" description="Helical" evidence="8">
    <location>
        <begin position="75"/>
        <end position="93"/>
    </location>
</feature>
<keyword evidence="8" id="KW-0997">Cell inner membrane</keyword>
<dbReference type="EMBL" id="JALIGE010000073">
    <property type="protein sequence ID" value="MCS2161839.1"/>
    <property type="molecule type" value="Genomic_DNA"/>
</dbReference>
<dbReference type="CDD" id="cd17320">
    <property type="entry name" value="MFS_MdfA_MDR_like"/>
    <property type="match status" value="1"/>
</dbReference>
<feature type="transmembrane region" description="Helical" evidence="8">
    <location>
        <begin position="272"/>
        <end position="292"/>
    </location>
</feature>
<keyword evidence="6 8" id="KW-1133">Transmembrane helix</keyword>
<evidence type="ECO:0000256" key="6">
    <source>
        <dbReference type="ARBA" id="ARBA00022989"/>
    </source>
</evidence>
<dbReference type="InterPro" id="IPR036259">
    <property type="entry name" value="MFS_trans_sf"/>
</dbReference>
<dbReference type="PROSITE" id="PS50850">
    <property type="entry name" value="MFS"/>
    <property type="match status" value="1"/>
</dbReference>
<gene>
    <name evidence="10" type="ORF">MUU47_12050</name>
</gene>
<keyword evidence="7 8" id="KW-0472">Membrane</keyword>
<keyword evidence="3 8" id="KW-0813">Transport</keyword>
<dbReference type="Proteomes" id="UP001205357">
    <property type="component" value="Unassembled WGS sequence"/>
</dbReference>
<evidence type="ECO:0000256" key="3">
    <source>
        <dbReference type="ARBA" id="ARBA00022448"/>
    </source>
</evidence>
<dbReference type="NCBIfam" id="NF008270">
    <property type="entry name" value="PRK11043.1"/>
    <property type="match status" value="1"/>
</dbReference>
<evidence type="ECO:0000313" key="11">
    <source>
        <dbReference type="Proteomes" id="UP001205357"/>
    </source>
</evidence>
<feature type="transmembrane region" description="Helical" evidence="8">
    <location>
        <begin position="99"/>
        <end position="121"/>
    </location>
</feature>
<evidence type="ECO:0000256" key="7">
    <source>
        <dbReference type="ARBA" id="ARBA00023136"/>
    </source>
</evidence>
<evidence type="ECO:0000256" key="2">
    <source>
        <dbReference type="ARBA" id="ARBA00006236"/>
    </source>
</evidence>
<dbReference type="PANTHER" id="PTHR23502">
    <property type="entry name" value="MAJOR FACILITATOR SUPERFAMILY"/>
    <property type="match status" value="1"/>
</dbReference>
<comment type="subcellular location">
    <subcellularLocation>
        <location evidence="8">Cell inner membrane</location>
        <topology evidence="8">Multi-pass membrane protein</topology>
    </subcellularLocation>
    <subcellularLocation>
        <location evidence="1">Cell membrane</location>
        <topology evidence="1">Multi-pass membrane protein</topology>
    </subcellularLocation>
</comment>
<evidence type="ECO:0000259" key="9">
    <source>
        <dbReference type="PROSITE" id="PS50850"/>
    </source>
</evidence>
<evidence type="ECO:0000256" key="4">
    <source>
        <dbReference type="ARBA" id="ARBA00022475"/>
    </source>
</evidence>
<name>A0ABT2E1T9_9ENTR</name>
<accession>A0ABT2E1T9</accession>
<keyword evidence="4" id="KW-1003">Cell membrane</keyword>
<feature type="transmembrane region" description="Helical" evidence="8">
    <location>
        <begin position="241"/>
        <end position="260"/>
    </location>
</feature>
<sequence length="399" mass="42917">MNKQPGKGFLCWLAGLSVLGFLATDMYLPAFAAIQTDLQTPAAAVSASLSLFLAGFALAQLMWGPLSDRYGRKPILLTGLAIFAVGCLGMLWVRDATLLLVLRFVQAVGVCAATVTWQAMVTDYYPAQRTNRIFATIMPLVGLSPALAPLLGSWILHHFEWQAIFATLFGITLLLMLPALRLQKPVRIVHKEEQPLTFLTLLRSKDYRGNVLIYAACSASFFAWLTGSPFILSAMGYGPTVIGLSYVPQTIAFLIGGYGCRAALQKWEGQQMLPWLLLAFAVSVAGTFAVGLTAGSSLTALLIPFCLMAMANGAIYPIVVAQALRPFPHATGRAAAMQNTLQLGLCFLASLVVSTLISTPLLTTTSVMLATVVLAGWGYRMQFVAQRDENAGSTEESHA</sequence>
<feature type="transmembrane region" description="Helical" evidence="8">
    <location>
        <begin position="42"/>
        <end position="63"/>
    </location>
</feature>
<dbReference type="PANTHER" id="PTHR23502:SF162">
    <property type="entry name" value="INNER MEMBRANE TRANSPORT PROTEIN YDHC"/>
    <property type="match status" value="1"/>
</dbReference>
<feature type="transmembrane region" description="Helical" evidence="8">
    <location>
        <begin position="298"/>
        <end position="319"/>
    </location>
</feature>
<dbReference type="Pfam" id="PF07690">
    <property type="entry name" value="MFS_1"/>
    <property type="match status" value="1"/>
</dbReference>
<keyword evidence="5 8" id="KW-0812">Transmembrane</keyword>